<gene>
    <name evidence="7" type="primary">rnpA</name>
    <name evidence="9" type="ORF">SAMN02745664_102158</name>
</gene>
<evidence type="ECO:0000313" key="10">
    <source>
        <dbReference type="Proteomes" id="UP000187495"/>
    </source>
</evidence>
<dbReference type="InterPro" id="IPR000100">
    <property type="entry name" value="RNase_P"/>
</dbReference>
<comment type="function">
    <text evidence="1 7">RNaseP catalyzes the removal of the 5'-leader sequence from pre-tRNA to produce the mature 5'-terminus. It can also cleave other RNA substrates such as 4.5S RNA. The protein component plays an auxiliary but essential role in vivo by binding to the 5'-leader sequence and broadening the substrate specificity of the ribozyme.</text>
</comment>
<dbReference type="EMBL" id="FTNU01000002">
    <property type="protein sequence ID" value="SIR79898.1"/>
    <property type="molecule type" value="Genomic_DNA"/>
</dbReference>
<dbReference type="GO" id="GO:0042781">
    <property type="term" value="F:3'-tRNA processing endoribonuclease activity"/>
    <property type="evidence" value="ECO:0007669"/>
    <property type="project" value="TreeGrafter"/>
</dbReference>
<dbReference type="PROSITE" id="PS00648">
    <property type="entry name" value="RIBONUCLEASE_P"/>
    <property type="match status" value="1"/>
</dbReference>
<sequence>MTNFQKQHRLLKPAEFKAVFDKPIKKIHSTHLLIFVGESICPQARLGLAITKKKLKNAVDRNRLKRLVRENFRHVRDDILPIDMVVIVKSGYQREFDIAQEITELFRKIKKMYRIEKL</sequence>
<dbReference type="NCBIfam" id="TIGR00188">
    <property type="entry name" value="rnpA"/>
    <property type="match status" value="1"/>
</dbReference>
<dbReference type="InterPro" id="IPR014721">
    <property type="entry name" value="Ribsml_uS5_D2-typ_fold_subgr"/>
</dbReference>
<dbReference type="InterPro" id="IPR020568">
    <property type="entry name" value="Ribosomal_Su5_D2-typ_SF"/>
</dbReference>
<protein>
    <recommendedName>
        <fullName evidence="7 8">Ribonuclease P protein component</fullName>
        <shortName evidence="7">RNase P protein</shortName>
        <shortName evidence="7">RNaseP protein</shortName>
        <ecNumber evidence="7 8">3.1.26.5</ecNumber>
    </recommendedName>
    <alternativeName>
        <fullName evidence="7">Protein C5</fullName>
    </alternativeName>
</protein>
<reference evidence="10" key="1">
    <citation type="submission" date="2017-01" db="EMBL/GenBank/DDBJ databases">
        <authorList>
            <person name="Varghese N."/>
            <person name="Submissions S."/>
        </authorList>
    </citation>
    <scope>NUCLEOTIDE SEQUENCE [LARGE SCALE GENOMIC DNA]</scope>
    <source>
        <strain evidence="10">DSM 21768</strain>
    </source>
</reference>
<dbReference type="GO" id="GO:0000049">
    <property type="term" value="F:tRNA binding"/>
    <property type="evidence" value="ECO:0007669"/>
    <property type="project" value="UniProtKB-UniRule"/>
</dbReference>
<dbReference type="GO" id="GO:0004526">
    <property type="term" value="F:ribonuclease P activity"/>
    <property type="evidence" value="ECO:0007669"/>
    <property type="project" value="UniProtKB-UniRule"/>
</dbReference>
<evidence type="ECO:0000256" key="2">
    <source>
        <dbReference type="ARBA" id="ARBA00022694"/>
    </source>
</evidence>
<dbReference type="Gene3D" id="3.30.230.10">
    <property type="match status" value="1"/>
</dbReference>
<dbReference type="GO" id="GO:0001682">
    <property type="term" value="P:tRNA 5'-leader removal"/>
    <property type="evidence" value="ECO:0007669"/>
    <property type="project" value="UniProtKB-UniRule"/>
</dbReference>
<keyword evidence="5 7" id="KW-0378">Hydrolase</keyword>
<evidence type="ECO:0000256" key="8">
    <source>
        <dbReference type="NCBIfam" id="TIGR00188"/>
    </source>
</evidence>
<dbReference type="HAMAP" id="MF_00227">
    <property type="entry name" value="RNase_P"/>
    <property type="match status" value="1"/>
</dbReference>
<evidence type="ECO:0000313" key="9">
    <source>
        <dbReference type="EMBL" id="SIR79898.1"/>
    </source>
</evidence>
<dbReference type="AlphaFoldDB" id="A0A1N7DVR8"/>
<dbReference type="RefSeq" id="WP_076554636.1">
    <property type="nucleotide sequence ID" value="NZ_FTNU01000002.1"/>
</dbReference>
<evidence type="ECO:0000256" key="4">
    <source>
        <dbReference type="ARBA" id="ARBA00022759"/>
    </source>
</evidence>
<name>A0A1N7DVR8_9GAMM</name>
<keyword evidence="6 7" id="KW-0694">RNA-binding</keyword>
<evidence type="ECO:0000256" key="7">
    <source>
        <dbReference type="HAMAP-Rule" id="MF_00227"/>
    </source>
</evidence>
<evidence type="ECO:0000256" key="1">
    <source>
        <dbReference type="ARBA" id="ARBA00002663"/>
    </source>
</evidence>
<comment type="catalytic activity">
    <reaction evidence="7">
        <text>Endonucleolytic cleavage of RNA, removing 5'-extranucleotides from tRNA precursor.</text>
        <dbReference type="EC" id="3.1.26.5"/>
    </reaction>
</comment>
<evidence type="ECO:0000256" key="6">
    <source>
        <dbReference type="ARBA" id="ARBA00022884"/>
    </source>
</evidence>
<dbReference type="GO" id="GO:0030677">
    <property type="term" value="C:ribonuclease P complex"/>
    <property type="evidence" value="ECO:0007669"/>
    <property type="project" value="TreeGrafter"/>
</dbReference>
<keyword evidence="4 7" id="KW-0255">Endonuclease</keyword>
<keyword evidence="3 7" id="KW-0540">Nuclease</keyword>
<organism evidence="9 10">
    <name type="scientific">Moraxella cuniculi DSM 21768</name>
    <dbReference type="NCBI Taxonomy" id="1122245"/>
    <lineage>
        <taxon>Bacteria</taxon>
        <taxon>Pseudomonadati</taxon>
        <taxon>Pseudomonadota</taxon>
        <taxon>Gammaproteobacteria</taxon>
        <taxon>Moraxellales</taxon>
        <taxon>Moraxellaceae</taxon>
        <taxon>Moraxella</taxon>
    </lineage>
</organism>
<dbReference type="InterPro" id="IPR020539">
    <property type="entry name" value="RNase_P_CS"/>
</dbReference>
<comment type="subunit">
    <text evidence="7">Consists of a catalytic RNA component (M1 or rnpB) and a protein subunit.</text>
</comment>
<evidence type="ECO:0000256" key="5">
    <source>
        <dbReference type="ARBA" id="ARBA00022801"/>
    </source>
</evidence>
<dbReference type="PANTHER" id="PTHR33992">
    <property type="entry name" value="RIBONUCLEASE P PROTEIN COMPONENT"/>
    <property type="match status" value="1"/>
</dbReference>
<dbReference type="SUPFAM" id="SSF54211">
    <property type="entry name" value="Ribosomal protein S5 domain 2-like"/>
    <property type="match status" value="1"/>
</dbReference>
<accession>A0A1N7DVR8</accession>
<keyword evidence="10" id="KW-1185">Reference proteome</keyword>
<proteinExistence type="inferred from homology"/>
<keyword evidence="2 7" id="KW-0819">tRNA processing</keyword>
<dbReference type="Pfam" id="PF00825">
    <property type="entry name" value="Ribonuclease_P"/>
    <property type="match status" value="1"/>
</dbReference>
<dbReference type="Proteomes" id="UP000187495">
    <property type="component" value="Unassembled WGS sequence"/>
</dbReference>
<evidence type="ECO:0000256" key="3">
    <source>
        <dbReference type="ARBA" id="ARBA00022722"/>
    </source>
</evidence>
<dbReference type="EC" id="3.1.26.5" evidence="7 8"/>
<comment type="similarity">
    <text evidence="7">Belongs to the RnpA family.</text>
</comment>
<dbReference type="PANTHER" id="PTHR33992:SF1">
    <property type="entry name" value="RIBONUCLEASE P PROTEIN COMPONENT"/>
    <property type="match status" value="1"/>
</dbReference>
<dbReference type="STRING" id="34061.B0189_02950"/>